<reference evidence="2" key="2">
    <citation type="submission" date="2023-05" db="EMBL/GenBank/DDBJ databases">
        <authorList>
            <consortium name="Lawrence Berkeley National Laboratory"/>
            <person name="Steindorff A."/>
            <person name="Hensen N."/>
            <person name="Bonometti L."/>
            <person name="Westerberg I."/>
            <person name="Brannstrom I.O."/>
            <person name="Guillou S."/>
            <person name="Cros-Aarteil S."/>
            <person name="Calhoun S."/>
            <person name="Haridas S."/>
            <person name="Kuo A."/>
            <person name="Mondo S."/>
            <person name="Pangilinan J."/>
            <person name="Riley R."/>
            <person name="Labutti K."/>
            <person name="Andreopoulos B."/>
            <person name="Lipzen A."/>
            <person name="Chen C."/>
            <person name="Yanf M."/>
            <person name="Daum C."/>
            <person name="Ng V."/>
            <person name="Clum A."/>
            <person name="Ohm R."/>
            <person name="Martin F."/>
            <person name="Silar P."/>
            <person name="Natvig D."/>
            <person name="Lalanne C."/>
            <person name="Gautier V."/>
            <person name="Ament-Velasquez S.L."/>
            <person name="Kruys A."/>
            <person name="Hutchinson M.I."/>
            <person name="Powell A.J."/>
            <person name="Barry K."/>
            <person name="Miller A.N."/>
            <person name="Grigoriev I.V."/>
            <person name="Debuchy R."/>
            <person name="Gladieux P."/>
            <person name="Thoren M.H."/>
            <person name="Johannesson H."/>
        </authorList>
    </citation>
    <scope>NUCLEOTIDE SEQUENCE</scope>
    <source>
        <strain evidence="2">PSN309</strain>
    </source>
</reference>
<keyword evidence="1" id="KW-0472">Membrane</keyword>
<evidence type="ECO:0000313" key="3">
    <source>
        <dbReference type="Proteomes" id="UP001302126"/>
    </source>
</evidence>
<keyword evidence="1" id="KW-0812">Transmembrane</keyword>
<protein>
    <submittedName>
        <fullName evidence="2">Uncharacterized protein</fullName>
    </submittedName>
</protein>
<evidence type="ECO:0000313" key="2">
    <source>
        <dbReference type="EMBL" id="KAK4193342.1"/>
    </source>
</evidence>
<gene>
    <name evidence="2" type="ORF">QBC35DRAFT_481287</name>
</gene>
<name>A0AAN7AP70_9PEZI</name>
<accession>A0AAN7AP70</accession>
<comment type="caution">
    <text evidence="2">The sequence shown here is derived from an EMBL/GenBank/DDBJ whole genome shotgun (WGS) entry which is preliminary data.</text>
</comment>
<reference evidence="2" key="1">
    <citation type="journal article" date="2023" name="Mol. Phylogenet. Evol.">
        <title>Genome-scale phylogeny and comparative genomics of the fungal order Sordariales.</title>
        <authorList>
            <person name="Hensen N."/>
            <person name="Bonometti L."/>
            <person name="Westerberg I."/>
            <person name="Brannstrom I.O."/>
            <person name="Guillou S."/>
            <person name="Cros-Aarteil S."/>
            <person name="Calhoun S."/>
            <person name="Haridas S."/>
            <person name="Kuo A."/>
            <person name="Mondo S."/>
            <person name="Pangilinan J."/>
            <person name="Riley R."/>
            <person name="LaButti K."/>
            <person name="Andreopoulos B."/>
            <person name="Lipzen A."/>
            <person name="Chen C."/>
            <person name="Yan M."/>
            <person name="Daum C."/>
            <person name="Ng V."/>
            <person name="Clum A."/>
            <person name="Steindorff A."/>
            <person name="Ohm R.A."/>
            <person name="Martin F."/>
            <person name="Silar P."/>
            <person name="Natvig D.O."/>
            <person name="Lalanne C."/>
            <person name="Gautier V."/>
            <person name="Ament-Velasquez S.L."/>
            <person name="Kruys A."/>
            <person name="Hutchinson M.I."/>
            <person name="Powell A.J."/>
            <person name="Barry K."/>
            <person name="Miller A.N."/>
            <person name="Grigoriev I.V."/>
            <person name="Debuchy R."/>
            <person name="Gladieux P."/>
            <person name="Hiltunen Thoren M."/>
            <person name="Johannesson H."/>
        </authorList>
    </citation>
    <scope>NUCLEOTIDE SEQUENCE</scope>
    <source>
        <strain evidence="2">PSN309</strain>
    </source>
</reference>
<proteinExistence type="predicted"/>
<feature type="transmembrane region" description="Helical" evidence="1">
    <location>
        <begin position="30"/>
        <end position="51"/>
    </location>
</feature>
<dbReference type="Proteomes" id="UP001302126">
    <property type="component" value="Unassembled WGS sequence"/>
</dbReference>
<keyword evidence="3" id="KW-1185">Reference proteome</keyword>
<feature type="non-terminal residue" evidence="2">
    <location>
        <position position="1"/>
    </location>
</feature>
<keyword evidence="1" id="KW-1133">Transmembrane helix</keyword>
<organism evidence="2 3">
    <name type="scientific">Podospora australis</name>
    <dbReference type="NCBI Taxonomy" id="1536484"/>
    <lineage>
        <taxon>Eukaryota</taxon>
        <taxon>Fungi</taxon>
        <taxon>Dikarya</taxon>
        <taxon>Ascomycota</taxon>
        <taxon>Pezizomycotina</taxon>
        <taxon>Sordariomycetes</taxon>
        <taxon>Sordariomycetidae</taxon>
        <taxon>Sordariales</taxon>
        <taxon>Podosporaceae</taxon>
        <taxon>Podospora</taxon>
    </lineage>
</organism>
<sequence>FFFFFAYILSLCSSLYLPFFFEASALPQRLFYHSLFSFGPPFLFLTCYIYWNIPLALAVARSHTLKVDFVKTRDEDLALIFTHLIWKETHVH</sequence>
<dbReference type="EMBL" id="MU864351">
    <property type="protein sequence ID" value="KAK4193342.1"/>
    <property type="molecule type" value="Genomic_DNA"/>
</dbReference>
<dbReference type="AlphaFoldDB" id="A0AAN7AP70"/>
<evidence type="ECO:0000256" key="1">
    <source>
        <dbReference type="SAM" id="Phobius"/>
    </source>
</evidence>